<accession>A0ABQ9VYM6</accession>
<sequence>MEICDPDGTVNLTKKPLLIYSVTIQLTCTESHVVEMQGVRRLMSICYFAGKTSLPKRLEFDF</sequence>
<dbReference type="EMBL" id="JASSZA010000004">
    <property type="protein sequence ID" value="KAK2114481.1"/>
    <property type="molecule type" value="Genomic_DNA"/>
</dbReference>
<dbReference type="Proteomes" id="UP001266305">
    <property type="component" value="Unassembled WGS sequence"/>
</dbReference>
<evidence type="ECO:0000313" key="2">
    <source>
        <dbReference type="Proteomes" id="UP001266305"/>
    </source>
</evidence>
<reference evidence="1 2" key="1">
    <citation type="submission" date="2023-05" db="EMBL/GenBank/DDBJ databases">
        <title>B98-5 Cell Line De Novo Hybrid Assembly: An Optical Mapping Approach.</title>
        <authorList>
            <person name="Kananen K."/>
            <person name="Auerbach J.A."/>
            <person name="Kautto E."/>
            <person name="Blachly J.S."/>
        </authorList>
    </citation>
    <scope>NUCLEOTIDE SEQUENCE [LARGE SCALE GENOMIC DNA]</scope>
    <source>
        <strain evidence="1">B95-8</strain>
        <tissue evidence="1">Cell line</tissue>
    </source>
</reference>
<name>A0ABQ9VYM6_SAGOE</name>
<protein>
    <submittedName>
        <fullName evidence="1">Uncharacterized protein</fullName>
    </submittedName>
</protein>
<evidence type="ECO:0000313" key="1">
    <source>
        <dbReference type="EMBL" id="KAK2114481.1"/>
    </source>
</evidence>
<gene>
    <name evidence="1" type="ORF">P7K49_008747</name>
</gene>
<keyword evidence="2" id="KW-1185">Reference proteome</keyword>
<proteinExistence type="predicted"/>
<feature type="non-terminal residue" evidence="1">
    <location>
        <position position="62"/>
    </location>
</feature>
<comment type="caution">
    <text evidence="1">The sequence shown here is derived from an EMBL/GenBank/DDBJ whole genome shotgun (WGS) entry which is preliminary data.</text>
</comment>
<organism evidence="1 2">
    <name type="scientific">Saguinus oedipus</name>
    <name type="common">Cotton-top tamarin</name>
    <name type="synonym">Oedipomidas oedipus</name>
    <dbReference type="NCBI Taxonomy" id="9490"/>
    <lineage>
        <taxon>Eukaryota</taxon>
        <taxon>Metazoa</taxon>
        <taxon>Chordata</taxon>
        <taxon>Craniata</taxon>
        <taxon>Vertebrata</taxon>
        <taxon>Euteleostomi</taxon>
        <taxon>Mammalia</taxon>
        <taxon>Eutheria</taxon>
        <taxon>Euarchontoglires</taxon>
        <taxon>Primates</taxon>
        <taxon>Haplorrhini</taxon>
        <taxon>Platyrrhini</taxon>
        <taxon>Cebidae</taxon>
        <taxon>Callitrichinae</taxon>
        <taxon>Saguinus</taxon>
    </lineage>
</organism>